<feature type="domain" description="FAD-binding FR-type" evidence="11">
    <location>
        <begin position="2"/>
        <end position="104"/>
    </location>
</feature>
<dbReference type="PROSITE" id="PS51085">
    <property type="entry name" value="2FE2S_FER_2"/>
    <property type="match status" value="1"/>
</dbReference>
<gene>
    <name evidence="12" type="ORF">KDK95_30085</name>
</gene>
<reference evidence="12" key="1">
    <citation type="submission" date="2021-04" db="EMBL/GenBank/DDBJ databases">
        <title>Genome based classification of Actinospica acidithermotolerans sp. nov., an actinobacterium isolated from an Indonesian hot spring.</title>
        <authorList>
            <person name="Kusuma A.B."/>
            <person name="Putra K.E."/>
            <person name="Nafisah S."/>
            <person name="Loh J."/>
            <person name="Nouioui I."/>
            <person name="Goodfellow M."/>
        </authorList>
    </citation>
    <scope>NUCLEOTIDE SEQUENCE</scope>
    <source>
        <strain evidence="12">MGRD01-02</strain>
    </source>
</reference>
<evidence type="ECO:0000256" key="8">
    <source>
        <dbReference type="ARBA" id="ARBA00023004"/>
    </source>
</evidence>
<dbReference type="PANTHER" id="PTHR47354">
    <property type="entry name" value="NADH OXIDOREDUCTASE HCR"/>
    <property type="match status" value="1"/>
</dbReference>
<dbReference type="GO" id="GO:0016491">
    <property type="term" value="F:oxidoreductase activity"/>
    <property type="evidence" value="ECO:0007669"/>
    <property type="project" value="UniProtKB-KW"/>
</dbReference>
<evidence type="ECO:0000259" key="11">
    <source>
        <dbReference type="PROSITE" id="PS51384"/>
    </source>
</evidence>
<dbReference type="Proteomes" id="UP000676325">
    <property type="component" value="Unassembled WGS sequence"/>
</dbReference>
<feature type="domain" description="2Fe-2S ferredoxin-type" evidence="10">
    <location>
        <begin position="229"/>
        <end position="314"/>
    </location>
</feature>
<dbReference type="SUPFAM" id="SSF52343">
    <property type="entry name" value="Ferredoxin reductase-like, C-terminal NADP-linked domain"/>
    <property type="match status" value="1"/>
</dbReference>
<dbReference type="InterPro" id="IPR050415">
    <property type="entry name" value="MRET"/>
</dbReference>
<dbReference type="InterPro" id="IPR017927">
    <property type="entry name" value="FAD-bd_FR_type"/>
</dbReference>
<dbReference type="InterPro" id="IPR001041">
    <property type="entry name" value="2Fe-2S_ferredoxin-type"/>
</dbReference>
<organism evidence="12 13">
    <name type="scientific">Actinospica acidithermotolerans</name>
    <dbReference type="NCBI Taxonomy" id="2828514"/>
    <lineage>
        <taxon>Bacteria</taxon>
        <taxon>Bacillati</taxon>
        <taxon>Actinomycetota</taxon>
        <taxon>Actinomycetes</taxon>
        <taxon>Catenulisporales</taxon>
        <taxon>Actinospicaceae</taxon>
        <taxon>Actinospica</taxon>
    </lineage>
</organism>
<evidence type="ECO:0000256" key="9">
    <source>
        <dbReference type="ARBA" id="ARBA00023014"/>
    </source>
</evidence>
<dbReference type="Gene3D" id="2.40.30.10">
    <property type="entry name" value="Translation factors"/>
    <property type="match status" value="1"/>
</dbReference>
<evidence type="ECO:0000256" key="2">
    <source>
        <dbReference type="ARBA" id="ARBA00001974"/>
    </source>
</evidence>
<dbReference type="GO" id="GO:0051537">
    <property type="term" value="F:2 iron, 2 sulfur cluster binding"/>
    <property type="evidence" value="ECO:0007669"/>
    <property type="project" value="UniProtKB-KW"/>
</dbReference>
<evidence type="ECO:0000256" key="7">
    <source>
        <dbReference type="ARBA" id="ARBA00023002"/>
    </source>
</evidence>
<dbReference type="Pfam" id="PF22290">
    <property type="entry name" value="DmmA-like_N"/>
    <property type="match status" value="1"/>
</dbReference>
<dbReference type="SUPFAM" id="SSF54292">
    <property type="entry name" value="2Fe-2S ferredoxin-like"/>
    <property type="match status" value="1"/>
</dbReference>
<evidence type="ECO:0000256" key="6">
    <source>
        <dbReference type="ARBA" id="ARBA00022723"/>
    </source>
</evidence>
<evidence type="ECO:0000256" key="3">
    <source>
        <dbReference type="ARBA" id="ARBA00022630"/>
    </source>
</evidence>
<keyword evidence="9" id="KW-0411">Iron-sulfur</keyword>
<keyword evidence="5" id="KW-0001">2Fe-2S</keyword>
<dbReference type="RefSeq" id="WP_212521714.1">
    <property type="nucleotide sequence ID" value="NZ_JAGSOH010000142.1"/>
</dbReference>
<dbReference type="SUPFAM" id="SSF63380">
    <property type="entry name" value="Riboflavin synthase domain-like"/>
    <property type="match status" value="1"/>
</dbReference>
<evidence type="ECO:0000313" key="13">
    <source>
        <dbReference type="Proteomes" id="UP000676325"/>
    </source>
</evidence>
<dbReference type="GO" id="GO:0046872">
    <property type="term" value="F:metal ion binding"/>
    <property type="evidence" value="ECO:0007669"/>
    <property type="project" value="UniProtKB-KW"/>
</dbReference>
<comment type="cofactor">
    <cofactor evidence="1">
        <name>FMN</name>
        <dbReference type="ChEBI" id="CHEBI:58210"/>
    </cofactor>
</comment>
<dbReference type="InterPro" id="IPR012675">
    <property type="entry name" value="Beta-grasp_dom_sf"/>
</dbReference>
<comment type="cofactor">
    <cofactor evidence="2">
        <name>FAD</name>
        <dbReference type="ChEBI" id="CHEBI:57692"/>
    </cofactor>
</comment>
<keyword evidence="4" id="KW-0288">FMN</keyword>
<evidence type="ECO:0000259" key="10">
    <source>
        <dbReference type="PROSITE" id="PS51085"/>
    </source>
</evidence>
<dbReference type="EMBL" id="JAGSOH010000142">
    <property type="protein sequence ID" value="MBR7830589.1"/>
    <property type="molecule type" value="Genomic_DNA"/>
</dbReference>
<sequence length="314" mass="33822">MTEYLKVTVRERVEAADGVVALTLTPADGGPLPEWTPGAHIDLQLTENLTRQYSLCGDPADREAWRIGVLREVEGRGGSAHVHDELAVGSTVAVSVPRNNFEFASADRYLFVAGGIGITPLLPMIAAAEAAGAEWTLLYGGRTRASMAFTGELAHYGENVRFHPQDEHGLLDLAEYLGQVRQGTLIYACGPEPMLKAVESACDHWPPTALHVERFAPVELAAPVRGDSFDVVLARSGKTVTVDPGYSILEALEFAGVNVLSSCREGTCGTCETDVLDGEPDHRDSLLTAAERESNETMFICVSRCRGARLTLDL</sequence>
<dbReference type="InterPro" id="IPR036010">
    <property type="entry name" value="2Fe-2S_ferredoxin-like_sf"/>
</dbReference>
<protein>
    <submittedName>
        <fullName evidence="12">Oxidoreductase</fullName>
    </submittedName>
</protein>
<dbReference type="InterPro" id="IPR006058">
    <property type="entry name" value="2Fe2S_fd_BS"/>
</dbReference>
<proteinExistence type="predicted"/>
<keyword evidence="6" id="KW-0479">Metal-binding</keyword>
<keyword evidence="13" id="KW-1185">Reference proteome</keyword>
<dbReference type="InterPro" id="IPR054582">
    <property type="entry name" value="DmmA-like_N"/>
</dbReference>
<name>A0A941EK62_9ACTN</name>
<dbReference type="PROSITE" id="PS51384">
    <property type="entry name" value="FAD_FR"/>
    <property type="match status" value="1"/>
</dbReference>
<evidence type="ECO:0000313" key="12">
    <source>
        <dbReference type="EMBL" id="MBR7830589.1"/>
    </source>
</evidence>
<dbReference type="PRINTS" id="PR00409">
    <property type="entry name" value="PHDIOXRDTASE"/>
</dbReference>
<dbReference type="Pfam" id="PF00111">
    <property type="entry name" value="Fer2"/>
    <property type="match status" value="1"/>
</dbReference>
<dbReference type="Gene3D" id="3.40.50.80">
    <property type="entry name" value="Nucleotide-binding domain of ferredoxin-NADP reductase (FNR) module"/>
    <property type="match status" value="1"/>
</dbReference>
<accession>A0A941EK62</accession>
<evidence type="ECO:0000256" key="5">
    <source>
        <dbReference type="ARBA" id="ARBA00022714"/>
    </source>
</evidence>
<comment type="caution">
    <text evidence="12">The sequence shown here is derived from an EMBL/GenBank/DDBJ whole genome shotgun (WGS) entry which is preliminary data.</text>
</comment>
<dbReference type="CDD" id="cd00207">
    <property type="entry name" value="fer2"/>
    <property type="match status" value="1"/>
</dbReference>
<dbReference type="PANTHER" id="PTHR47354:SF1">
    <property type="entry name" value="CARNITINE MONOOXYGENASE REDUCTASE SUBUNIT"/>
    <property type="match status" value="1"/>
</dbReference>
<dbReference type="Gene3D" id="3.10.20.30">
    <property type="match status" value="1"/>
</dbReference>
<dbReference type="PROSITE" id="PS00197">
    <property type="entry name" value="2FE2S_FER_1"/>
    <property type="match status" value="1"/>
</dbReference>
<keyword evidence="8" id="KW-0408">Iron</keyword>
<evidence type="ECO:0000256" key="1">
    <source>
        <dbReference type="ARBA" id="ARBA00001917"/>
    </source>
</evidence>
<dbReference type="InterPro" id="IPR017938">
    <property type="entry name" value="Riboflavin_synthase-like_b-brl"/>
</dbReference>
<evidence type="ECO:0000256" key="4">
    <source>
        <dbReference type="ARBA" id="ARBA00022643"/>
    </source>
</evidence>
<keyword evidence="7" id="KW-0560">Oxidoreductase</keyword>
<keyword evidence="3" id="KW-0285">Flavoprotein</keyword>
<dbReference type="CDD" id="cd06185">
    <property type="entry name" value="PDR_like"/>
    <property type="match status" value="1"/>
</dbReference>
<dbReference type="InterPro" id="IPR039261">
    <property type="entry name" value="FNR_nucleotide-bd"/>
</dbReference>
<dbReference type="AlphaFoldDB" id="A0A941EK62"/>